<dbReference type="Pfam" id="PF00072">
    <property type="entry name" value="Response_reg"/>
    <property type="match status" value="1"/>
</dbReference>
<dbReference type="CDD" id="cd00082">
    <property type="entry name" value="HisKA"/>
    <property type="match status" value="1"/>
</dbReference>
<keyword evidence="9" id="KW-0902">Two-component regulatory system</keyword>
<evidence type="ECO:0000256" key="11">
    <source>
        <dbReference type="PROSITE-ProRule" id="PRU00169"/>
    </source>
</evidence>
<dbReference type="InterPro" id="IPR004358">
    <property type="entry name" value="Sig_transdc_His_kin-like_C"/>
</dbReference>
<dbReference type="Gene3D" id="1.10.287.130">
    <property type="match status" value="1"/>
</dbReference>
<evidence type="ECO:0000313" key="16">
    <source>
        <dbReference type="Proteomes" id="UP000220635"/>
    </source>
</evidence>
<dbReference type="PANTHER" id="PTHR43047">
    <property type="entry name" value="TWO-COMPONENT HISTIDINE PROTEIN KINASE"/>
    <property type="match status" value="1"/>
</dbReference>
<dbReference type="RefSeq" id="WP_098381137.1">
    <property type="nucleotide sequence ID" value="NZ_NTWE01000041.1"/>
</dbReference>
<dbReference type="SMART" id="SM00388">
    <property type="entry name" value="HisKA"/>
    <property type="match status" value="1"/>
</dbReference>
<dbReference type="EMBL" id="NTWE01000041">
    <property type="protein sequence ID" value="PEV97900.1"/>
    <property type="molecule type" value="Genomic_DNA"/>
</dbReference>
<evidence type="ECO:0000256" key="8">
    <source>
        <dbReference type="ARBA" id="ARBA00022840"/>
    </source>
</evidence>
<keyword evidence="12" id="KW-0472">Membrane</keyword>
<accession>A0A2A8PRC1</accession>
<keyword evidence="12" id="KW-1133">Transmembrane helix</keyword>
<feature type="modified residue" description="4-aspartylphosphate" evidence="11">
    <location>
        <position position="739"/>
    </location>
</feature>
<dbReference type="OrthoDB" id="9809348at2"/>
<dbReference type="SMART" id="SM00387">
    <property type="entry name" value="HATPase_c"/>
    <property type="match status" value="2"/>
</dbReference>
<dbReference type="PROSITE" id="PS50109">
    <property type="entry name" value="HIS_KIN"/>
    <property type="match status" value="2"/>
</dbReference>
<evidence type="ECO:0000313" key="15">
    <source>
        <dbReference type="EMBL" id="PEV97900.1"/>
    </source>
</evidence>
<dbReference type="Gene3D" id="3.30.565.10">
    <property type="entry name" value="Histidine kinase-like ATPase, C-terminal domain"/>
    <property type="match status" value="2"/>
</dbReference>
<proteinExistence type="inferred from homology"/>
<evidence type="ECO:0000256" key="6">
    <source>
        <dbReference type="ARBA" id="ARBA00022741"/>
    </source>
</evidence>
<dbReference type="CDD" id="cd16922">
    <property type="entry name" value="HATPase_EvgS-ArcB-TorS-like"/>
    <property type="match status" value="1"/>
</dbReference>
<dbReference type="InterPro" id="IPR003594">
    <property type="entry name" value="HATPase_dom"/>
</dbReference>
<organism evidence="15 16">
    <name type="scientific">Bacillus cereus</name>
    <dbReference type="NCBI Taxonomy" id="1396"/>
    <lineage>
        <taxon>Bacteria</taxon>
        <taxon>Bacillati</taxon>
        <taxon>Bacillota</taxon>
        <taxon>Bacilli</taxon>
        <taxon>Bacillales</taxon>
        <taxon>Bacillaceae</taxon>
        <taxon>Bacillus</taxon>
        <taxon>Bacillus cereus group</taxon>
    </lineage>
</organism>
<dbReference type="InterPro" id="IPR011006">
    <property type="entry name" value="CheY-like_superfamily"/>
</dbReference>
<feature type="domain" description="Histidine kinase" evidence="13">
    <location>
        <begin position="442"/>
        <end position="658"/>
    </location>
</feature>
<dbReference type="InterPro" id="IPR036097">
    <property type="entry name" value="HisK_dim/P_sf"/>
</dbReference>
<dbReference type="Pfam" id="PF07695">
    <property type="entry name" value="7TMR-DISM_7TM"/>
    <property type="match status" value="1"/>
</dbReference>
<keyword evidence="6" id="KW-0547">Nucleotide-binding</keyword>
<evidence type="ECO:0000256" key="5">
    <source>
        <dbReference type="ARBA" id="ARBA00022679"/>
    </source>
</evidence>
<comment type="similarity">
    <text evidence="2">In the N-terminal section; belongs to the phytochrome family.</text>
</comment>
<dbReference type="InterPro" id="IPR008979">
    <property type="entry name" value="Galactose-bd-like_sf"/>
</dbReference>
<keyword evidence="7 15" id="KW-0418">Kinase</keyword>
<dbReference type="InterPro" id="IPR010559">
    <property type="entry name" value="Sig_transdc_His_kin_internal"/>
</dbReference>
<feature type="transmembrane region" description="Helical" evidence="12">
    <location>
        <begin position="357"/>
        <end position="383"/>
    </location>
</feature>
<dbReference type="AlphaFoldDB" id="A0A2A8PRC1"/>
<evidence type="ECO:0000259" key="13">
    <source>
        <dbReference type="PROSITE" id="PS50109"/>
    </source>
</evidence>
<dbReference type="GO" id="GO:0016020">
    <property type="term" value="C:membrane"/>
    <property type="evidence" value="ECO:0007669"/>
    <property type="project" value="InterPro"/>
</dbReference>
<dbReference type="InterPro" id="IPR011623">
    <property type="entry name" value="7TMR_DISM_rcpt_extracell_dom1"/>
</dbReference>
<dbReference type="Gene3D" id="3.40.50.2300">
    <property type="match status" value="1"/>
</dbReference>
<feature type="transmembrane region" description="Helical" evidence="12">
    <location>
        <begin position="269"/>
        <end position="289"/>
    </location>
</feature>
<dbReference type="InterPro" id="IPR005467">
    <property type="entry name" value="His_kinase_dom"/>
</dbReference>
<keyword evidence="5" id="KW-0808">Transferase</keyword>
<evidence type="ECO:0000256" key="2">
    <source>
        <dbReference type="ARBA" id="ARBA00006402"/>
    </source>
</evidence>
<reference evidence="15 16" key="1">
    <citation type="submission" date="2017-09" db="EMBL/GenBank/DDBJ databases">
        <title>Large-scale bioinformatics analysis of Bacillus genomes uncovers conserved roles of natural products in bacterial physiology.</title>
        <authorList>
            <consortium name="Agbiome Team Llc"/>
            <person name="Bleich R.M."/>
            <person name="Grubbs K.J."/>
            <person name="Santa Maria K.C."/>
            <person name="Allen S.E."/>
            <person name="Farag S."/>
            <person name="Shank E.A."/>
            <person name="Bowers A."/>
        </authorList>
    </citation>
    <scope>NUCLEOTIDE SEQUENCE [LARGE SCALE GENOMIC DNA]</scope>
    <source>
        <strain evidence="15 16">AFS010695</strain>
    </source>
</reference>
<dbReference type="Proteomes" id="UP000220635">
    <property type="component" value="Unassembled WGS sequence"/>
</dbReference>
<comment type="caution">
    <text evidence="15">The sequence shown here is derived from an EMBL/GenBank/DDBJ whole genome shotgun (WGS) entry which is preliminary data.</text>
</comment>
<gene>
    <name evidence="15" type="ORF">CN425_21300</name>
</gene>
<evidence type="ECO:0000256" key="7">
    <source>
        <dbReference type="ARBA" id="ARBA00022777"/>
    </source>
</evidence>
<feature type="domain" description="Histidine kinase" evidence="13">
    <location>
        <begin position="917"/>
        <end position="1016"/>
    </location>
</feature>
<feature type="transmembrane region" description="Helical" evidence="12">
    <location>
        <begin position="237"/>
        <end position="254"/>
    </location>
</feature>
<dbReference type="PROSITE" id="PS50110">
    <property type="entry name" value="RESPONSE_REGULATORY"/>
    <property type="match status" value="1"/>
</dbReference>
<protein>
    <recommendedName>
        <fullName evidence="10">Circadian input-output histidine kinase CikA</fullName>
        <ecNumber evidence="3">2.7.13.3</ecNumber>
    </recommendedName>
</protein>
<evidence type="ECO:0000256" key="10">
    <source>
        <dbReference type="ARBA" id="ARBA00074306"/>
    </source>
</evidence>
<evidence type="ECO:0000256" key="3">
    <source>
        <dbReference type="ARBA" id="ARBA00012438"/>
    </source>
</evidence>
<dbReference type="EC" id="2.7.13.3" evidence="3"/>
<keyword evidence="12" id="KW-0812">Transmembrane</keyword>
<dbReference type="Pfam" id="PF00512">
    <property type="entry name" value="HisKA"/>
    <property type="match status" value="1"/>
</dbReference>
<dbReference type="GO" id="GO:0005524">
    <property type="term" value="F:ATP binding"/>
    <property type="evidence" value="ECO:0007669"/>
    <property type="project" value="UniProtKB-KW"/>
</dbReference>
<feature type="domain" description="Response regulatory" evidence="14">
    <location>
        <begin position="691"/>
        <end position="806"/>
    </location>
</feature>
<feature type="transmembrane region" description="Helical" evidence="12">
    <location>
        <begin position="207"/>
        <end position="230"/>
    </location>
</feature>
<dbReference type="SUPFAM" id="SSF47384">
    <property type="entry name" value="Homodimeric domain of signal transducing histidine kinase"/>
    <property type="match status" value="1"/>
</dbReference>
<dbReference type="CDD" id="cd17574">
    <property type="entry name" value="REC_OmpR"/>
    <property type="match status" value="1"/>
</dbReference>
<dbReference type="InterPro" id="IPR001789">
    <property type="entry name" value="Sig_transdc_resp-reg_receiver"/>
</dbReference>
<sequence>MSKRKILIIVFLFILCIVSFRSIWFKQSLYINQPHAEGGVVNLSNITFGEKNLVTLNGEWKFYPNVLLTPEQIMKNDNVYEFIKVPGNWKDEVDSARKKEYGTYALSIKVKNSNANYGLKIQRVHNQFDLYVNGELVQERGSIFKPNDVHKTSLTPTVIKVKANEQGVIDLLIPVTKTTQESKHGGITGGVRFGSENAIVQDSFKNFMMQIIAATIVFLHGIYACIIFVMKPKNVEILYFSLGSIFAGLTFLVTDERFLFSLYEFDFSAYVKIIYISFVGFALFILLYMKRFLRGYGDSKFILFTIVLCGIYVFVVLFSSPRLVQDFGFILFFTIIIPFILTAIIVLRVVKSGKYDLIFLLFAVISTISGVLCASFKEFAFIYSIEFARIFDADFYPFDIVLAMVSFSTFWFIRFFRTSDENSELVGKLKEEHHKKDQFLANTAHELRNPLHGMMNIAQSVMDEEKAIHDESKQHLKLLMTVGRRMSYLLNDLIDVTRMEQKGIQIHTKPVDLQPIITMVIDMQKFIGEEKKLQTIANIPERFPFVLADQNRLIQILFNLLHNAVKFTDEGAITIDVEKRKKYAVIQVTDTGIGIDKEAQKRIFLPYEQGSDLYGESGGFGLGLSICKQLVEMHGGKLTVTSVLHKGSTFTFTLPLAEKEKTQVVSKETTEKVVELKQVEMKGNRVGNRRRILAVDDDPINLKVLKSILPQDEYELETVTTGSEVLERLNMGWDMILVDVMMPKMSGYELTKMIRAQYSISELPIVLLTARSQPEDIYTGFLAGANDYIVKPIDALELKVRINALTELKQSIHERIRMEGAWLQAQIQPHFLFNTLNTIAALGEIDIVRMEKLIVEFGTYLRVSFGEEGVAETVPIQHELDLLQSYLYIEKERFGKRIQSVLEVEDGIECVVPPFSIQTLVENAVRHGILKKAKGGSIHIKIESMSGFINISIADDGIGMSDEKIKEILVKKTNQKQGIGLLNTDARLKRLYGTGLEIKSELGKGTIVAFQVPVIKEK</sequence>
<dbReference type="InterPro" id="IPR003661">
    <property type="entry name" value="HisK_dim/P_dom"/>
</dbReference>
<evidence type="ECO:0000256" key="4">
    <source>
        <dbReference type="ARBA" id="ARBA00022553"/>
    </source>
</evidence>
<dbReference type="PRINTS" id="PR00344">
    <property type="entry name" value="BCTRLSENSOR"/>
</dbReference>
<keyword evidence="4 11" id="KW-0597">Phosphoprotein</keyword>
<dbReference type="SUPFAM" id="SSF52172">
    <property type="entry name" value="CheY-like"/>
    <property type="match status" value="1"/>
</dbReference>
<evidence type="ECO:0000256" key="1">
    <source>
        <dbReference type="ARBA" id="ARBA00000085"/>
    </source>
</evidence>
<dbReference type="InterPro" id="IPR036890">
    <property type="entry name" value="HATPase_C_sf"/>
</dbReference>
<keyword evidence="8" id="KW-0067">ATP-binding</keyword>
<dbReference type="SMART" id="SM00448">
    <property type="entry name" value="REC"/>
    <property type="match status" value="1"/>
</dbReference>
<name>A0A2A8PRC1_BACCE</name>
<dbReference type="Pfam" id="PF06580">
    <property type="entry name" value="His_kinase"/>
    <property type="match status" value="1"/>
</dbReference>
<dbReference type="GO" id="GO:0000155">
    <property type="term" value="F:phosphorelay sensor kinase activity"/>
    <property type="evidence" value="ECO:0007669"/>
    <property type="project" value="InterPro"/>
</dbReference>
<dbReference type="FunFam" id="3.30.565.10:FF:000010">
    <property type="entry name" value="Sensor histidine kinase RcsC"/>
    <property type="match status" value="1"/>
</dbReference>
<evidence type="ECO:0000256" key="9">
    <source>
        <dbReference type="ARBA" id="ARBA00023012"/>
    </source>
</evidence>
<evidence type="ECO:0000259" key="14">
    <source>
        <dbReference type="PROSITE" id="PS50110"/>
    </source>
</evidence>
<feature type="transmembrane region" description="Helical" evidence="12">
    <location>
        <begin position="301"/>
        <end position="321"/>
    </location>
</feature>
<dbReference type="SUPFAM" id="SSF55874">
    <property type="entry name" value="ATPase domain of HSP90 chaperone/DNA topoisomerase II/histidine kinase"/>
    <property type="match status" value="2"/>
</dbReference>
<dbReference type="Gene3D" id="2.60.120.260">
    <property type="entry name" value="Galactose-binding domain-like"/>
    <property type="match status" value="1"/>
</dbReference>
<evidence type="ECO:0000256" key="12">
    <source>
        <dbReference type="SAM" id="Phobius"/>
    </source>
</evidence>
<dbReference type="SUPFAM" id="SSF49785">
    <property type="entry name" value="Galactose-binding domain-like"/>
    <property type="match status" value="1"/>
</dbReference>
<comment type="catalytic activity">
    <reaction evidence="1">
        <text>ATP + protein L-histidine = ADP + protein N-phospho-L-histidine.</text>
        <dbReference type="EC" id="2.7.13.3"/>
    </reaction>
</comment>
<dbReference type="Pfam" id="PF02518">
    <property type="entry name" value="HATPase_c"/>
    <property type="match status" value="2"/>
</dbReference>
<feature type="transmembrane region" description="Helical" evidence="12">
    <location>
        <begin position="327"/>
        <end position="350"/>
    </location>
</feature>